<dbReference type="VEuPathDB" id="MicrosporidiaDB:NEDG_02100"/>
<dbReference type="InterPro" id="IPR004835">
    <property type="entry name" value="Chitin_synth"/>
</dbReference>
<feature type="transmembrane region" description="Helical" evidence="7">
    <location>
        <begin position="57"/>
        <end position="79"/>
    </location>
</feature>
<dbReference type="GO" id="GO:0005935">
    <property type="term" value="C:cellular bud neck"/>
    <property type="evidence" value="ECO:0007669"/>
    <property type="project" value="EnsemblFungi"/>
</dbReference>
<organism evidence="8 9">
    <name type="scientific">Nematocida displodere</name>
    <dbReference type="NCBI Taxonomy" id="1805483"/>
    <lineage>
        <taxon>Eukaryota</taxon>
        <taxon>Fungi</taxon>
        <taxon>Fungi incertae sedis</taxon>
        <taxon>Microsporidia</taxon>
        <taxon>Nematocida</taxon>
    </lineage>
</organism>
<comment type="subcellular location">
    <subcellularLocation>
        <location evidence="1">Membrane</location>
        <topology evidence="1">Multi-pass membrane protein</topology>
    </subcellularLocation>
</comment>
<comment type="caution">
    <text evidence="8">The sequence shown here is derived from an EMBL/GenBank/DDBJ whole genome shotgun (WGS) entry which is preliminary data.</text>
</comment>
<dbReference type="SUPFAM" id="SSF53448">
    <property type="entry name" value="Nucleotide-diphospho-sugar transferases"/>
    <property type="match status" value="1"/>
</dbReference>
<dbReference type="GO" id="GO:0000131">
    <property type="term" value="C:incipient cellular bud site"/>
    <property type="evidence" value="ECO:0007669"/>
    <property type="project" value="EnsemblFungi"/>
</dbReference>
<feature type="transmembrane region" description="Helical" evidence="7">
    <location>
        <begin position="236"/>
        <end position="262"/>
    </location>
</feature>
<sequence length="765" mass="85234">MEVEGFEETPRIVIRPKDSAWLTFSTICTSFIPSFMLRVFGMKSKEMRNAWREKVALCWMIAFACCCLAFLTYGMTMLVCNPTMFLTPEKVAEIREDDPWVIARGKILEVSPGDKLANSSGNNVSTMFKLNAPSCQKAFGKDIANAGSLDISDYGEIGPVNYTWSSVLKNKLTVIGTSVYDTNNAVLPEKVSFLKNASDATRASECLSDIELQCFKESCYAGELAIKSVGCQITDAFLYLSCVAIMGLVLSRFFLAVAYSVVSRVQNWRLLRRSSDSMPVILMTACYSEGREGLKATLDSLCQQEYDNKLIVVVADGVITGSGNDASTPEILKSLITPASSGLGGSKLGDWATTPQQYISIASGSSKVNYAEVHPGTYTASTKTGPVVANIILILKTSNRGKRDSQMIIMNFFHRVLYKTRMTQLDYDLHRKIKELSGIVPDTFGAILMVDADTSVRQGAVRTMARTMLSDETIMGVCGETLISNKFGSWVTAIQVFEYYVSHHMAKGFESVFGNVTCLPGCFCMYRIRIKREEAFSPVLVAPEIMHSYGSDETKTLHEKNLLLLGEDRYLSTLLLKTFPKKKLMFLPSALCDTVVPDKFSVLLSQRRRWINSTIHNLFELLKVDLCGSFCCSMQFVVILELFGTLVLPAAILFTGVLIATAFILQPVWIPLILLFAILGLPAGLIFFTNFNPFYFFWLVVYLISLPIWNFILPVYAFWHFDDFSWGETRRVDSPEAAHDKAEETASQVSEKITLMSYEDFEAAS</sequence>
<dbReference type="GO" id="GO:0004100">
    <property type="term" value="F:chitin synthase activity"/>
    <property type="evidence" value="ECO:0007669"/>
    <property type="project" value="UniProtKB-EC"/>
</dbReference>
<keyword evidence="5 7" id="KW-1133">Transmembrane helix</keyword>
<dbReference type="GO" id="GO:0005886">
    <property type="term" value="C:plasma membrane"/>
    <property type="evidence" value="ECO:0007669"/>
    <property type="project" value="EnsemblFungi"/>
</dbReference>
<dbReference type="InterPro" id="IPR029044">
    <property type="entry name" value="Nucleotide-diphossugar_trans"/>
</dbReference>
<dbReference type="Proteomes" id="UP000185944">
    <property type="component" value="Unassembled WGS sequence"/>
</dbReference>
<evidence type="ECO:0000256" key="1">
    <source>
        <dbReference type="ARBA" id="ARBA00004141"/>
    </source>
</evidence>
<keyword evidence="4 7" id="KW-0812">Transmembrane</keyword>
<keyword evidence="3" id="KW-0328">Glycosyltransferase</keyword>
<dbReference type="PANTHER" id="PTHR22914:SF41">
    <property type="entry name" value="CHITIN SYNTHASE 7"/>
    <property type="match status" value="1"/>
</dbReference>
<proteinExistence type="predicted"/>
<evidence type="ECO:0000256" key="4">
    <source>
        <dbReference type="ARBA" id="ARBA00022692"/>
    </source>
</evidence>
<feature type="transmembrane region" description="Helical" evidence="7">
    <location>
        <begin position="672"/>
        <end position="689"/>
    </location>
</feature>
<keyword evidence="9" id="KW-1185">Reference proteome</keyword>
<evidence type="ECO:0000256" key="3">
    <source>
        <dbReference type="ARBA" id="ARBA00022676"/>
    </source>
</evidence>
<dbReference type="GO" id="GO:0045009">
    <property type="term" value="C:chitosome"/>
    <property type="evidence" value="ECO:0007669"/>
    <property type="project" value="EnsemblFungi"/>
</dbReference>
<dbReference type="GeneID" id="93648450"/>
<gene>
    <name evidence="8" type="ORF">NEDG_02100</name>
</gene>
<dbReference type="EMBL" id="LTDL01000011">
    <property type="protein sequence ID" value="OAG32181.1"/>
    <property type="molecule type" value="Genomic_DNA"/>
</dbReference>
<dbReference type="GO" id="GO:0006031">
    <property type="term" value="P:chitin biosynthetic process"/>
    <property type="evidence" value="ECO:0007669"/>
    <property type="project" value="EnsemblFungi"/>
</dbReference>
<accession>A0A177EL41</accession>
<dbReference type="PANTHER" id="PTHR22914">
    <property type="entry name" value="CHITIN SYNTHASE"/>
    <property type="match status" value="1"/>
</dbReference>
<reference evidence="8 9" key="1">
    <citation type="submission" date="2016-02" db="EMBL/GenBank/DDBJ databases">
        <title>Discovery of a natural microsporidian pathogen with a broad tissue tropism in Caenorhabditis elegans.</title>
        <authorList>
            <person name="Luallen R.J."/>
            <person name="Reinke A.W."/>
            <person name="Tong L."/>
            <person name="Botts M.R."/>
            <person name="Felix M.-A."/>
            <person name="Troemel E.R."/>
        </authorList>
    </citation>
    <scope>NUCLEOTIDE SEQUENCE [LARGE SCALE GENOMIC DNA]</scope>
    <source>
        <strain evidence="8 9">JUm2807</strain>
    </source>
</reference>
<dbReference type="EC" id="2.4.1.16" evidence="2"/>
<feature type="transmembrane region" description="Helical" evidence="7">
    <location>
        <begin position="695"/>
        <end position="721"/>
    </location>
</feature>
<dbReference type="Gene3D" id="3.90.550.10">
    <property type="entry name" value="Spore Coat Polysaccharide Biosynthesis Protein SpsA, Chain A"/>
    <property type="match status" value="1"/>
</dbReference>
<evidence type="ECO:0000313" key="8">
    <source>
        <dbReference type="EMBL" id="OAG32181.1"/>
    </source>
</evidence>
<dbReference type="Pfam" id="PF03142">
    <property type="entry name" value="Chitin_synth_2"/>
    <property type="match status" value="1"/>
</dbReference>
<dbReference type="AlphaFoldDB" id="A0A177EL41"/>
<feature type="transmembrane region" description="Helical" evidence="7">
    <location>
        <begin position="646"/>
        <end position="665"/>
    </location>
</feature>
<keyword evidence="6 7" id="KW-0472">Membrane</keyword>
<evidence type="ECO:0000313" key="9">
    <source>
        <dbReference type="Proteomes" id="UP000185944"/>
    </source>
</evidence>
<dbReference type="GO" id="GO:0030428">
    <property type="term" value="C:cell septum"/>
    <property type="evidence" value="ECO:0007669"/>
    <property type="project" value="TreeGrafter"/>
</dbReference>
<dbReference type="STRING" id="1805483.A0A177EL41"/>
<evidence type="ECO:0000256" key="2">
    <source>
        <dbReference type="ARBA" id="ARBA00012543"/>
    </source>
</evidence>
<protein>
    <recommendedName>
        <fullName evidence="2">chitin synthase</fullName>
        <ecNumber evidence="2">2.4.1.16</ecNumber>
    </recommendedName>
</protein>
<name>A0A177EL41_9MICR</name>
<evidence type="ECO:0000256" key="7">
    <source>
        <dbReference type="SAM" id="Phobius"/>
    </source>
</evidence>
<dbReference type="RefSeq" id="XP_067545674.1">
    <property type="nucleotide sequence ID" value="XM_067689518.1"/>
</dbReference>
<dbReference type="OrthoDB" id="2186317at2759"/>
<evidence type="ECO:0000256" key="6">
    <source>
        <dbReference type="ARBA" id="ARBA00023136"/>
    </source>
</evidence>
<dbReference type="GO" id="GO:0097271">
    <property type="term" value="P:protein localization to bud neck"/>
    <property type="evidence" value="ECO:0007669"/>
    <property type="project" value="EnsemblFungi"/>
</dbReference>
<evidence type="ECO:0000256" key="5">
    <source>
        <dbReference type="ARBA" id="ARBA00022989"/>
    </source>
</evidence>
<keyword evidence="3" id="KW-0808">Transferase</keyword>
<feature type="transmembrane region" description="Helical" evidence="7">
    <location>
        <begin position="20"/>
        <end position="37"/>
    </location>
</feature>